<evidence type="ECO:0000256" key="1">
    <source>
        <dbReference type="ARBA" id="ARBA00004651"/>
    </source>
</evidence>
<evidence type="ECO:0000256" key="11">
    <source>
        <dbReference type="ARBA" id="ARBA00023136"/>
    </source>
</evidence>
<sequence>MSAVDLARLQFATTTSFHFLFVLLTLGLVTLLVVMQTRFTITGAPVHERMTRFWGRIYVINYALGIVTGIVMEFQFGLNWSGLATYAGDVFGAPLAMETLIAFFLESTFLGLWIFGWGRLNRWLHLALLYLTALTAFASAFWIMAANGFLQHPVGYRVDGNVLRLDDFGALLTNPTFTSALTHVVFAAITAGGVFMTGVSAYHFIKRTPEVDFFRRSLRMGVVTTVLATPALIGAGFAQFPVIAKFQPDKTEAAPWIGAPLGFMILIGMGLTMVSWLTLPLLVKDAVIRMRFPLYLMVIGIPFPFVAAIFGWMFREIGRQPWLIYGLLRTEDAVSHVDASQILLSLIVFTFLFLVLACVDWVLIARAVRRGPDVAPAPVSPMVVTLW</sequence>
<keyword evidence="6 12" id="KW-0812">Transmembrane</keyword>
<dbReference type="GO" id="GO:0046872">
    <property type="term" value="F:metal ion binding"/>
    <property type="evidence" value="ECO:0007669"/>
    <property type="project" value="UniProtKB-KW"/>
</dbReference>
<feature type="transmembrane region" description="Helical" evidence="12">
    <location>
        <begin position="53"/>
        <end position="71"/>
    </location>
</feature>
<feature type="transmembrane region" description="Helical" evidence="12">
    <location>
        <begin position="217"/>
        <end position="237"/>
    </location>
</feature>
<feature type="transmembrane region" description="Helical" evidence="12">
    <location>
        <begin position="257"/>
        <end position="282"/>
    </location>
</feature>
<dbReference type="RefSeq" id="WP_030480859.1">
    <property type="nucleotide sequence ID" value="NZ_FWYC01000016.1"/>
</dbReference>
<evidence type="ECO:0000256" key="2">
    <source>
        <dbReference type="ARBA" id="ARBA00009819"/>
    </source>
</evidence>
<dbReference type="GO" id="GO:0070069">
    <property type="term" value="C:cytochrome complex"/>
    <property type="evidence" value="ECO:0007669"/>
    <property type="project" value="InterPro"/>
</dbReference>
<keyword evidence="7" id="KW-0479">Metal-binding</keyword>
<feature type="transmembrane region" description="Helical" evidence="12">
    <location>
        <begin position="342"/>
        <end position="363"/>
    </location>
</feature>
<evidence type="ECO:0000256" key="7">
    <source>
        <dbReference type="ARBA" id="ARBA00022723"/>
    </source>
</evidence>
<dbReference type="PANTHER" id="PTHR30365">
    <property type="entry name" value="CYTOCHROME D UBIQUINOL OXIDASE"/>
    <property type="match status" value="1"/>
</dbReference>
<dbReference type="GO" id="GO:0020037">
    <property type="term" value="F:heme binding"/>
    <property type="evidence" value="ECO:0007669"/>
    <property type="project" value="TreeGrafter"/>
</dbReference>
<protein>
    <submittedName>
        <fullName evidence="13">Cytochrome d ubiquinol oxidase subunit I</fullName>
    </submittedName>
</protein>
<feature type="transmembrane region" description="Helical" evidence="12">
    <location>
        <begin position="127"/>
        <end position="150"/>
    </location>
</feature>
<dbReference type="GO" id="GO:0005886">
    <property type="term" value="C:plasma membrane"/>
    <property type="evidence" value="ECO:0007669"/>
    <property type="project" value="UniProtKB-SubCell"/>
</dbReference>
<feature type="transmembrane region" description="Helical" evidence="12">
    <location>
        <begin position="91"/>
        <end position="115"/>
    </location>
</feature>
<evidence type="ECO:0000256" key="5">
    <source>
        <dbReference type="ARBA" id="ARBA00022617"/>
    </source>
</evidence>
<dbReference type="GO" id="GO:0009055">
    <property type="term" value="F:electron transfer activity"/>
    <property type="evidence" value="ECO:0007669"/>
    <property type="project" value="InterPro"/>
</dbReference>
<keyword evidence="10" id="KW-0408">Iron</keyword>
<keyword evidence="3" id="KW-0813">Transport</keyword>
<dbReference type="InterPro" id="IPR002585">
    <property type="entry name" value="Cyt-d_ubiquinol_oxidase_su_1"/>
</dbReference>
<keyword evidence="8" id="KW-0249">Electron transport</keyword>
<dbReference type="OrthoDB" id="9807042at2"/>
<dbReference type="GO" id="GO:0019646">
    <property type="term" value="P:aerobic electron transport chain"/>
    <property type="evidence" value="ECO:0007669"/>
    <property type="project" value="InterPro"/>
</dbReference>
<dbReference type="PANTHER" id="PTHR30365:SF15">
    <property type="entry name" value="CYTOCHROME BD UBIQUINOL OXIDASE SUBUNIT 1"/>
    <property type="match status" value="1"/>
</dbReference>
<keyword evidence="4" id="KW-1003">Cell membrane</keyword>
<dbReference type="STRING" id="40571.SAMN05660733_06684"/>
<evidence type="ECO:0000256" key="3">
    <source>
        <dbReference type="ARBA" id="ARBA00022448"/>
    </source>
</evidence>
<dbReference type="EMBL" id="FWYC01000016">
    <property type="protein sequence ID" value="SMD22255.1"/>
    <property type="molecule type" value="Genomic_DNA"/>
</dbReference>
<comment type="subcellular location">
    <subcellularLocation>
        <location evidence="1">Cell membrane</location>
        <topology evidence="1">Multi-pass membrane protein</topology>
    </subcellularLocation>
</comment>
<dbReference type="Pfam" id="PF01654">
    <property type="entry name" value="Cyt_bd_oxida_I"/>
    <property type="match status" value="2"/>
</dbReference>
<evidence type="ECO:0000256" key="9">
    <source>
        <dbReference type="ARBA" id="ARBA00022989"/>
    </source>
</evidence>
<keyword evidence="5" id="KW-0349">Heme</keyword>
<dbReference type="eggNOG" id="COG1271">
    <property type="taxonomic scope" value="Bacteria"/>
</dbReference>
<evidence type="ECO:0000256" key="8">
    <source>
        <dbReference type="ARBA" id="ARBA00022982"/>
    </source>
</evidence>
<dbReference type="AlphaFoldDB" id="A0A1W2FJT3"/>
<feature type="transmembrane region" description="Helical" evidence="12">
    <location>
        <begin position="294"/>
        <end position="314"/>
    </location>
</feature>
<organism evidence="13 14">
    <name type="scientific">Lentzea albidocapillata</name>
    <dbReference type="NCBI Taxonomy" id="40571"/>
    <lineage>
        <taxon>Bacteria</taxon>
        <taxon>Bacillati</taxon>
        <taxon>Actinomycetota</taxon>
        <taxon>Actinomycetes</taxon>
        <taxon>Pseudonocardiales</taxon>
        <taxon>Pseudonocardiaceae</taxon>
        <taxon>Lentzea</taxon>
    </lineage>
</organism>
<evidence type="ECO:0000256" key="12">
    <source>
        <dbReference type="SAM" id="Phobius"/>
    </source>
</evidence>
<comment type="similarity">
    <text evidence="2">Belongs to the cytochrome ubiquinol oxidase subunit 1 family.</text>
</comment>
<evidence type="ECO:0000256" key="4">
    <source>
        <dbReference type="ARBA" id="ARBA00022475"/>
    </source>
</evidence>
<dbReference type="Proteomes" id="UP000192840">
    <property type="component" value="Unassembled WGS sequence"/>
</dbReference>
<evidence type="ECO:0000256" key="10">
    <source>
        <dbReference type="ARBA" id="ARBA00023004"/>
    </source>
</evidence>
<gene>
    <name evidence="13" type="ORF">SAMN05660733_06684</name>
</gene>
<reference evidence="14" key="1">
    <citation type="submission" date="2017-04" db="EMBL/GenBank/DDBJ databases">
        <authorList>
            <person name="Varghese N."/>
            <person name="Submissions S."/>
        </authorList>
    </citation>
    <scope>NUCLEOTIDE SEQUENCE [LARGE SCALE GENOMIC DNA]</scope>
    <source>
        <strain evidence="14">DSM 44073</strain>
    </source>
</reference>
<evidence type="ECO:0000256" key="6">
    <source>
        <dbReference type="ARBA" id="ARBA00022692"/>
    </source>
</evidence>
<dbReference type="GO" id="GO:0016682">
    <property type="term" value="F:oxidoreductase activity, acting on diphenols and related substances as donors, oxygen as acceptor"/>
    <property type="evidence" value="ECO:0007669"/>
    <property type="project" value="TreeGrafter"/>
</dbReference>
<keyword evidence="9 12" id="KW-1133">Transmembrane helix</keyword>
<proteinExistence type="inferred from homology"/>
<name>A0A1W2FJT3_9PSEU</name>
<keyword evidence="11 12" id="KW-0472">Membrane</keyword>
<keyword evidence="14" id="KW-1185">Reference proteome</keyword>
<accession>A0A1W2FJT3</accession>
<feature type="transmembrane region" description="Helical" evidence="12">
    <location>
        <begin position="180"/>
        <end position="205"/>
    </location>
</feature>
<evidence type="ECO:0000313" key="13">
    <source>
        <dbReference type="EMBL" id="SMD22255.1"/>
    </source>
</evidence>
<evidence type="ECO:0000313" key="14">
    <source>
        <dbReference type="Proteomes" id="UP000192840"/>
    </source>
</evidence>
<feature type="transmembrane region" description="Helical" evidence="12">
    <location>
        <begin position="20"/>
        <end position="41"/>
    </location>
</feature>